<gene>
    <name evidence="4" type="ORF">DIJ64_11460</name>
</gene>
<evidence type="ECO:0000313" key="5">
    <source>
        <dbReference type="Proteomes" id="UP000249682"/>
    </source>
</evidence>
<keyword evidence="1" id="KW-0215">Deoxyribonucleotide synthesis</keyword>
<evidence type="ECO:0000313" key="4">
    <source>
        <dbReference type="EMBL" id="AWV48455.1"/>
    </source>
</evidence>
<dbReference type="RefSeq" id="WP_049769853.1">
    <property type="nucleotide sequence ID" value="NZ_CP029543.1"/>
</dbReference>
<reference evidence="3" key="1">
    <citation type="submission" date="1994-09" db="EMBL/GenBank/DDBJ databases">
        <authorList>
            <person name="Robison K."/>
        </authorList>
    </citation>
    <scope>NUCLEOTIDE SEQUENCE</scope>
</reference>
<dbReference type="Pfam" id="PF00317">
    <property type="entry name" value="Ribonuc_red_lgN"/>
    <property type="match status" value="1"/>
</dbReference>
<dbReference type="GO" id="GO:0005524">
    <property type="term" value="F:ATP binding"/>
    <property type="evidence" value="ECO:0007669"/>
    <property type="project" value="InterPro"/>
</dbReference>
<evidence type="ECO:0000256" key="1">
    <source>
        <dbReference type="ARBA" id="ARBA00023116"/>
    </source>
</evidence>
<dbReference type="EMBL" id="U15184">
    <property type="protein sequence ID" value="AAA63066.1"/>
    <property type="molecule type" value="Genomic_DNA"/>
</dbReference>
<reference evidence="3" key="2">
    <citation type="submission" date="1995-04" db="EMBL/GenBank/DDBJ databases">
        <authorList>
            <person name="Smith D.R."/>
        </authorList>
    </citation>
    <scope>NUCLEOTIDE SEQUENCE</scope>
</reference>
<dbReference type="EMBL" id="CP029543">
    <property type="protein sequence ID" value="AWV48455.1"/>
    <property type="molecule type" value="Genomic_DNA"/>
</dbReference>
<feature type="domain" description="Ribonucleotide reductase large subunit N-terminal" evidence="2">
    <location>
        <begin position="18"/>
        <end position="46"/>
    </location>
</feature>
<dbReference type="GO" id="GO:0009263">
    <property type="term" value="P:deoxyribonucleotide biosynthetic process"/>
    <property type="evidence" value="ECO:0007669"/>
    <property type="project" value="UniProtKB-KW"/>
</dbReference>
<proteinExistence type="predicted"/>
<dbReference type="Proteomes" id="UP000249682">
    <property type="component" value="Chromosome"/>
</dbReference>
<organism evidence="3">
    <name type="scientific">Mycobacterium leprae</name>
    <dbReference type="NCBI Taxonomy" id="1769"/>
    <lineage>
        <taxon>Bacteria</taxon>
        <taxon>Bacillati</taxon>
        <taxon>Actinomycetota</taxon>
        <taxon>Actinomycetes</taxon>
        <taxon>Mycobacteriales</taxon>
        <taxon>Mycobacteriaceae</taxon>
        <taxon>Mycobacterium</taxon>
    </lineage>
</organism>
<sequence>MASFATGAKDGDQSVTSVWWAERFSALLRDLEFLPNSPMLMNAGTNIGLLSVCLALPVEN</sequence>
<evidence type="ECO:0000259" key="2">
    <source>
        <dbReference type="Pfam" id="PF00317"/>
    </source>
</evidence>
<dbReference type="AlphaFoldDB" id="Q50104"/>
<protein>
    <submittedName>
        <fullName evidence="3">U650l</fullName>
    </submittedName>
</protein>
<dbReference type="Gene3D" id="3.20.70.20">
    <property type="match status" value="1"/>
</dbReference>
<dbReference type="InterPro" id="IPR013509">
    <property type="entry name" value="RNR_lsu_N"/>
</dbReference>
<accession>Q50104</accession>
<evidence type="ECO:0000313" key="3">
    <source>
        <dbReference type="EMBL" id="AAA63066.1"/>
    </source>
</evidence>
<name>Q50104_MYCLR</name>
<reference evidence="4 5" key="3">
    <citation type="submission" date="2018-05" db="EMBL/GenBank/DDBJ databases">
        <title>Evolution of small genomes with special reference to Mycobacterium leprae.</title>
        <authorList>
            <person name="Mohanty P.S."/>
            <person name="Bansal A.K."/>
            <person name="Gupta U.D."/>
            <person name="Naaz F."/>
            <person name="Dwivedi V.D."/>
            <person name="Singh H."/>
            <person name="Gupta G."/>
            <person name="Sharma S."/>
            <person name="Arora M."/>
        </authorList>
    </citation>
    <scope>NUCLEOTIDE SEQUENCE [LARGE SCALE GENOMIC DNA]</scope>
    <source>
        <strain evidence="4 5">MRHRU-235-G</strain>
    </source>
</reference>
<dbReference type="GO" id="GO:0004748">
    <property type="term" value="F:ribonucleoside-diphosphate reductase activity, thioredoxin disulfide as acceptor"/>
    <property type="evidence" value="ECO:0007669"/>
    <property type="project" value="InterPro"/>
</dbReference>